<organism evidence="1 2">
    <name type="scientific">Leptidea sinapis</name>
    <dbReference type="NCBI Taxonomy" id="189913"/>
    <lineage>
        <taxon>Eukaryota</taxon>
        <taxon>Metazoa</taxon>
        <taxon>Ecdysozoa</taxon>
        <taxon>Arthropoda</taxon>
        <taxon>Hexapoda</taxon>
        <taxon>Insecta</taxon>
        <taxon>Pterygota</taxon>
        <taxon>Neoptera</taxon>
        <taxon>Endopterygota</taxon>
        <taxon>Lepidoptera</taxon>
        <taxon>Glossata</taxon>
        <taxon>Ditrysia</taxon>
        <taxon>Papilionoidea</taxon>
        <taxon>Pieridae</taxon>
        <taxon>Dismorphiinae</taxon>
        <taxon>Leptidea</taxon>
    </lineage>
</organism>
<gene>
    <name evidence="1" type="ORF">LSINAPIS_LOCUS12885</name>
</gene>
<protein>
    <submittedName>
        <fullName evidence="1">Uncharacterized protein</fullName>
    </submittedName>
</protein>
<dbReference type="Proteomes" id="UP000324832">
    <property type="component" value="Unassembled WGS sequence"/>
</dbReference>
<accession>A0A5E4R046</accession>
<name>A0A5E4R046_9NEOP</name>
<sequence>MDLTTRRDDVTVNHECREVNGNMGMASEVSSRKSSSFSIRNLVGSADDRPAGGPANDYRRQECEKKIKSLDEFLFAHVSSKQLIIHDLLVENK</sequence>
<dbReference type="EMBL" id="FZQP02006288">
    <property type="protein sequence ID" value="VVD02728.1"/>
    <property type="molecule type" value="Genomic_DNA"/>
</dbReference>
<dbReference type="AlphaFoldDB" id="A0A5E4R046"/>
<proteinExistence type="predicted"/>
<evidence type="ECO:0000313" key="2">
    <source>
        <dbReference type="Proteomes" id="UP000324832"/>
    </source>
</evidence>
<evidence type="ECO:0000313" key="1">
    <source>
        <dbReference type="EMBL" id="VVD02728.1"/>
    </source>
</evidence>
<reference evidence="1 2" key="1">
    <citation type="submission" date="2017-07" db="EMBL/GenBank/DDBJ databases">
        <authorList>
            <person name="Talla V."/>
            <person name="Backstrom N."/>
        </authorList>
    </citation>
    <scope>NUCLEOTIDE SEQUENCE [LARGE SCALE GENOMIC DNA]</scope>
</reference>
<keyword evidence="2" id="KW-1185">Reference proteome</keyword>